<sequence length="49" mass="5369">MARRRANRIAGRRRAHRVPRRMRAGPSFVMGSILSVVRAFLNHGGAAGA</sequence>
<accession>D5P8Z2</accession>
<evidence type="ECO:0000256" key="1">
    <source>
        <dbReference type="SAM" id="MobiDB-lite"/>
    </source>
</evidence>
<dbReference type="Proteomes" id="UP000003653">
    <property type="component" value="Unassembled WGS sequence"/>
</dbReference>
<organism evidence="3 4">
    <name type="scientific">Mycobacterium parascrofulaceum ATCC BAA-614</name>
    <dbReference type="NCBI Taxonomy" id="525368"/>
    <lineage>
        <taxon>Bacteria</taxon>
        <taxon>Bacillati</taxon>
        <taxon>Actinomycetota</taxon>
        <taxon>Actinomycetes</taxon>
        <taxon>Mycobacteriales</taxon>
        <taxon>Mycobacteriaceae</taxon>
        <taxon>Mycobacterium</taxon>
        <taxon>Mycobacterium simiae complex</taxon>
    </lineage>
</organism>
<reference evidence="3 4" key="1">
    <citation type="submission" date="2010-04" db="EMBL/GenBank/DDBJ databases">
        <authorList>
            <person name="Muzny D."/>
            <person name="Qin X."/>
            <person name="Deng J."/>
            <person name="Jiang H."/>
            <person name="Liu Y."/>
            <person name="Qu J."/>
            <person name="Song X.-Z."/>
            <person name="Zhang L."/>
            <person name="Thornton R."/>
            <person name="Coyle M."/>
            <person name="Francisco L."/>
            <person name="Jackson L."/>
            <person name="Javaid M."/>
            <person name="Korchina V."/>
            <person name="Kovar C."/>
            <person name="Mata R."/>
            <person name="Mathew T."/>
            <person name="Ngo R."/>
            <person name="Nguyen L."/>
            <person name="Nguyen N."/>
            <person name="Okwuonu G."/>
            <person name="Ongeri F."/>
            <person name="Pham C."/>
            <person name="Simmons D."/>
            <person name="Wilczek-Boney K."/>
            <person name="Hale W."/>
            <person name="Jakkamsetti A."/>
            <person name="Pham P."/>
            <person name="Ruth R."/>
            <person name="San Lucas F."/>
            <person name="Warren J."/>
            <person name="Zhang J."/>
            <person name="Zhao Z."/>
            <person name="Zhou C."/>
            <person name="Zhu D."/>
            <person name="Lee S."/>
            <person name="Bess C."/>
            <person name="Blankenburg K."/>
            <person name="Forbes L."/>
            <person name="Fu Q."/>
            <person name="Gubbala S."/>
            <person name="Hirani K."/>
            <person name="Jayaseelan J.C."/>
            <person name="Lara F."/>
            <person name="Munidasa M."/>
            <person name="Palculict T."/>
            <person name="Patil S."/>
            <person name="Pu L.-L."/>
            <person name="Saada N."/>
            <person name="Tang L."/>
            <person name="Weissenberger G."/>
            <person name="Zhu Y."/>
            <person name="Hemphill L."/>
            <person name="Shang Y."/>
            <person name="Youmans B."/>
            <person name="Ayvaz T."/>
            <person name="Ross M."/>
            <person name="Santibanez J."/>
            <person name="Aqrawi P."/>
            <person name="Gross S."/>
            <person name="Joshi V."/>
            <person name="Fowler G."/>
            <person name="Nazareth L."/>
            <person name="Reid J."/>
            <person name="Worley K."/>
            <person name="Petrosino J."/>
            <person name="Highlander S."/>
            <person name="Gibbs R."/>
        </authorList>
    </citation>
    <scope>NUCLEOTIDE SEQUENCE [LARGE SCALE GENOMIC DNA]</scope>
    <source>
        <strain evidence="3 4">ATCC BAA-614</strain>
    </source>
</reference>
<keyword evidence="2" id="KW-0812">Transmembrane</keyword>
<keyword evidence="2" id="KW-1133">Transmembrane helix</keyword>
<feature type="region of interest" description="Disordered" evidence="1">
    <location>
        <begin position="1"/>
        <end position="20"/>
    </location>
</feature>
<keyword evidence="2" id="KW-0472">Membrane</keyword>
<evidence type="ECO:0000313" key="4">
    <source>
        <dbReference type="Proteomes" id="UP000003653"/>
    </source>
</evidence>
<name>D5P8Z2_9MYCO</name>
<protein>
    <submittedName>
        <fullName evidence="3">Uncharacterized protein</fullName>
    </submittedName>
</protein>
<comment type="caution">
    <text evidence="3">The sequence shown here is derived from an EMBL/GenBank/DDBJ whole genome shotgun (WGS) entry which is preliminary data.</text>
</comment>
<dbReference type="EMBL" id="ADNV01000216">
    <property type="protein sequence ID" value="EFG77454.1"/>
    <property type="molecule type" value="Genomic_DNA"/>
</dbReference>
<keyword evidence="4" id="KW-1185">Reference proteome</keyword>
<dbReference type="HOGENOM" id="CLU_3137927_0_0_11"/>
<proteinExistence type="predicted"/>
<evidence type="ECO:0000256" key="2">
    <source>
        <dbReference type="SAM" id="Phobius"/>
    </source>
</evidence>
<gene>
    <name evidence="3" type="ORF">HMPREF0591_2636</name>
</gene>
<evidence type="ECO:0000313" key="3">
    <source>
        <dbReference type="EMBL" id="EFG77454.1"/>
    </source>
</evidence>
<feature type="transmembrane region" description="Helical" evidence="2">
    <location>
        <begin position="21"/>
        <end position="41"/>
    </location>
</feature>
<dbReference type="AlphaFoldDB" id="D5P8Z2"/>